<evidence type="ECO:0000313" key="3">
    <source>
        <dbReference type="Proteomes" id="UP000009173"/>
    </source>
</evidence>
<organism evidence="2 3">
    <name type="scientific">Nitratidesulfovibrio vulgaris (strain DP4)</name>
    <name type="common">Desulfovibrio vulgaris</name>
    <dbReference type="NCBI Taxonomy" id="391774"/>
    <lineage>
        <taxon>Bacteria</taxon>
        <taxon>Pseudomonadati</taxon>
        <taxon>Thermodesulfobacteriota</taxon>
        <taxon>Desulfovibrionia</taxon>
        <taxon>Desulfovibrionales</taxon>
        <taxon>Desulfovibrionaceae</taxon>
        <taxon>Nitratidesulfovibrio</taxon>
    </lineage>
</organism>
<protein>
    <submittedName>
        <fullName evidence="2">Uncharacterized protein</fullName>
    </submittedName>
</protein>
<feature type="region of interest" description="Disordered" evidence="1">
    <location>
        <begin position="1"/>
        <end position="42"/>
    </location>
</feature>
<dbReference type="Proteomes" id="UP000009173">
    <property type="component" value="Chromosome"/>
</dbReference>
<dbReference type="AlphaFoldDB" id="A0A0H3A8L1"/>
<dbReference type="HOGENOM" id="CLU_2011607_0_0_7"/>
<proteinExistence type="predicted"/>
<reference evidence="3" key="1">
    <citation type="journal article" date="2009" name="Environ. Microbiol.">
        <title>Contribution of mobile genetic elements to Desulfovibrio vulgaris genome plasticity.</title>
        <authorList>
            <person name="Walker C.B."/>
            <person name="Stolyar S."/>
            <person name="Chivian D."/>
            <person name="Pinel N."/>
            <person name="Gabster J.A."/>
            <person name="Dehal P.S."/>
            <person name="He Z."/>
            <person name="Yang Z.K."/>
            <person name="Yen H.C."/>
            <person name="Zhou J."/>
            <person name="Wall J.D."/>
            <person name="Hazen T.C."/>
            <person name="Arkin A.P."/>
            <person name="Stahl D.A."/>
        </authorList>
    </citation>
    <scope>NUCLEOTIDE SEQUENCE [LARGE SCALE GENOMIC DNA]</scope>
    <source>
        <strain evidence="3">DP4</strain>
    </source>
</reference>
<accession>A0A0H3A8L1</accession>
<feature type="compositionally biased region" description="Basic and acidic residues" evidence="1">
    <location>
        <begin position="1"/>
        <end position="16"/>
    </location>
</feature>
<gene>
    <name evidence="2" type="ordered locus">Dvul_0783</name>
</gene>
<evidence type="ECO:0000256" key="1">
    <source>
        <dbReference type="SAM" id="MobiDB-lite"/>
    </source>
</evidence>
<dbReference type="KEGG" id="dvl:Dvul_0783"/>
<name>A0A0H3A8L1_NITV4</name>
<evidence type="ECO:0000313" key="2">
    <source>
        <dbReference type="EMBL" id="ABM27805.1"/>
    </source>
</evidence>
<sequence>MQQHTEPPEKAGEAHVESAQGILPDQMKRRRAPRGERDHGGMYGLPITEATVSMASPCIPLCVVQVVRKAEKGGTHLSLHAACSSAPYRIPPHRRPRSMTAQLNGTVEQAASVEHADLANVLL</sequence>
<dbReference type="EMBL" id="CP000527">
    <property type="protein sequence ID" value="ABM27805.1"/>
    <property type="molecule type" value="Genomic_DNA"/>
</dbReference>